<evidence type="ECO:0000256" key="2">
    <source>
        <dbReference type="SAM" id="Phobius"/>
    </source>
</evidence>
<organism evidence="4 5">
    <name type="scientific">Halococcus hamelinensis 100A6</name>
    <dbReference type="NCBI Taxonomy" id="1132509"/>
    <lineage>
        <taxon>Archaea</taxon>
        <taxon>Methanobacteriati</taxon>
        <taxon>Methanobacteriota</taxon>
        <taxon>Stenosarchaea group</taxon>
        <taxon>Halobacteria</taxon>
        <taxon>Halobacteriales</taxon>
        <taxon>Halococcaceae</taxon>
        <taxon>Halococcus</taxon>
    </lineage>
</organism>
<keyword evidence="5" id="KW-1185">Reference proteome</keyword>
<keyword evidence="2" id="KW-1133">Transmembrane helix</keyword>
<name>M0M9S9_9EURY</name>
<keyword evidence="1" id="KW-0175">Coiled coil</keyword>
<dbReference type="OrthoDB" id="242217at2157"/>
<dbReference type="PATRIC" id="fig|1132509.6.peg.247"/>
<dbReference type="InterPro" id="IPR025645">
    <property type="entry name" value="DUF4349"/>
</dbReference>
<evidence type="ECO:0000313" key="4">
    <source>
        <dbReference type="EMBL" id="EMA41394.1"/>
    </source>
</evidence>
<dbReference type="eggNOG" id="arCOG04609">
    <property type="taxonomic scope" value="Archaea"/>
</dbReference>
<evidence type="ECO:0000259" key="3">
    <source>
        <dbReference type="Pfam" id="PF14257"/>
    </source>
</evidence>
<keyword evidence="2" id="KW-0472">Membrane</keyword>
<feature type="domain" description="DUF4349" evidence="3">
    <location>
        <begin position="61"/>
        <end position="273"/>
    </location>
</feature>
<feature type="transmembrane region" description="Helical" evidence="2">
    <location>
        <begin position="256"/>
        <end position="278"/>
    </location>
</feature>
<protein>
    <recommendedName>
        <fullName evidence="3">DUF4349 domain-containing protein</fullName>
    </recommendedName>
</protein>
<evidence type="ECO:0000256" key="1">
    <source>
        <dbReference type="SAM" id="Coils"/>
    </source>
</evidence>
<feature type="coiled-coil region" evidence="1">
    <location>
        <begin position="150"/>
        <end position="207"/>
    </location>
</feature>
<dbReference type="AlphaFoldDB" id="M0M9S9"/>
<proteinExistence type="predicted"/>
<gene>
    <name evidence="4" type="ORF">C447_01030</name>
</gene>
<dbReference type="EMBL" id="AOMB01000005">
    <property type="protein sequence ID" value="EMA41394.1"/>
    <property type="molecule type" value="Genomic_DNA"/>
</dbReference>
<accession>M0M9S9</accession>
<dbReference type="Pfam" id="PF14257">
    <property type="entry name" value="DUF4349"/>
    <property type="match status" value="1"/>
</dbReference>
<comment type="caution">
    <text evidence="4">The sequence shown here is derived from an EMBL/GenBank/DDBJ whole genome shotgun (WGS) entry which is preliminary data.</text>
</comment>
<reference evidence="4 5" key="1">
    <citation type="journal article" date="2014" name="PLoS Genet.">
        <title>Phylogenetically driven sequencing of extremely halophilic archaea reveals strategies for static and dynamic osmo-response.</title>
        <authorList>
            <person name="Becker E.A."/>
            <person name="Seitzer P.M."/>
            <person name="Tritt A."/>
            <person name="Larsen D."/>
            <person name="Krusor M."/>
            <person name="Yao A.I."/>
            <person name="Wu D."/>
            <person name="Madern D."/>
            <person name="Eisen J.A."/>
            <person name="Darling A.E."/>
            <person name="Facciotti M.T."/>
        </authorList>
    </citation>
    <scope>NUCLEOTIDE SEQUENCE [LARGE SCALE GENOMIC DNA]</scope>
    <source>
        <strain evidence="4 5">100A6</strain>
    </source>
</reference>
<evidence type="ECO:0000313" key="5">
    <source>
        <dbReference type="Proteomes" id="UP000011566"/>
    </source>
</evidence>
<sequence length="284" mass="29399">MVVMLCMVVLAGCSGSGGAGGNQASGASGGGGNASAGMGGGGASAGGGGAGEAQRAQQVPQAIIKTGRVQLGVENFSVAQRNLTRATREAGGYVSASSESTYTESGENVTRGELVLRVPSRNFTGLFSQVKSLGTVQNADSNTTDVSGKLVDLRARLNNSRAQRDRLRALYDNASDTEATLAVQKRLSTVQSRIERLEGRLSSLNDRVAYSTITVTYAESSPSAPPEQWYDVGVVSALVSSMEGVVTAIRALVVGFAYAAPYLLVFGVPLALVGYLVLRRRNAL</sequence>
<dbReference type="Proteomes" id="UP000011566">
    <property type="component" value="Unassembled WGS sequence"/>
</dbReference>
<keyword evidence="2" id="KW-0812">Transmembrane</keyword>